<organism evidence="1 2">
    <name type="scientific">Cercopithifilaria johnstoni</name>
    <dbReference type="NCBI Taxonomy" id="2874296"/>
    <lineage>
        <taxon>Eukaryota</taxon>
        <taxon>Metazoa</taxon>
        <taxon>Ecdysozoa</taxon>
        <taxon>Nematoda</taxon>
        <taxon>Chromadorea</taxon>
        <taxon>Rhabditida</taxon>
        <taxon>Spirurina</taxon>
        <taxon>Spiruromorpha</taxon>
        <taxon>Filarioidea</taxon>
        <taxon>Onchocercidae</taxon>
        <taxon>Cercopithifilaria</taxon>
    </lineage>
</organism>
<accession>A0A8J2M5B3</accession>
<dbReference type="EMBL" id="CAKAEH010001837">
    <property type="protein sequence ID" value="CAG9539754.1"/>
    <property type="molecule type" value="Genomic_DNA"/>
</dbReference>
<gene>
    <name evidence="1" type="ORF">CJOHNSTONI_LOCUS9326</name>
</gene>
<keyword evidence="2" id="KW-1185">Reference proteome</keyword>
<evidence type="ECO:0000313" key="1">
    <source>
        <dbReference type="EMBL" id="CAG9539754.1"/>
    </source>
</evidence>
<dbReference type="Proteomes" id="UP000746747">
    <property type="component" value="Unassembled WGS sequence"/>
</dbReference>
<dbReference type="AlphaFoldDB" id="A0A8J2M5B3"/>
<name>A0A8J2M5B3_9BILA</name>
<proteinExistence type="predicted"/>
<evidence type="ECO:0000313" key="2">
    <source>
        <dbReference type="Proteomes" id="UP000746747"/>
    </source>
</evidence>
<protein>
    <submittedName>
        <fullName evidence="1">Uncharacterized protein</fullName>
    </submittedName>
</protein>
<comment type="caution">
    <text evidence="1">The sequence shown here is derived from an EMBL/GenBank/DDBJ whole genome shotgun (WGS) entry which is preliminary data.</text>
</comment>
<reference evidence="1" key="1">
    <citation type="submission" date="2021-09" db="EMBL/GenBank/DDBJ databases">
        <authorList>
            <consortium name="Pathogen Informatics"/>
        </authorList>
    </citation>
    <scope>NUCLEOTIDE SEQUENCE</scope>
</reference>
<sequence length="83" mass="10038">MRILFIRDSECLAILGWFLVHAVFEEDAGFENLKCGLDTSKRLRALRIQLLQLLRAIRIQLLQLLRTLRVIRRYWFLTEMRTY</sequence>